<evidence type="ECO:0000259" key="3">
    <source>
        <dbReference type="PROSITE" id="PS51186"/>
    </source>
</evidence>
<evidence type="ECO:0000256" key="1">
    <source>
        <dbReference type="ARBA" id="ARBA00022679"/>
    </source>
</evidence>
<dbReference type="PANTHER" id="PTHR43800">
    <property type="entry name" value="PEPTIDYL-LYSINE N-ACETYLTRANSFERASE YJAB"/>
    <property type="match status" value="1"/>
</dbReference>
<dbReference type="Gene3D" id="3.40.630.30">
    <property type="match status" value="1"/>
</dbReference>
<dbReference type="SUPFAM" id="SSF55729">
    <property type="entry name" value="Acyl-CoA N-acyltransferases (Nat)"/>
    <property type="match status" value="1"/>
</dbReference>
<dbReference type="PANTHER" id="PTHR43800:SF1">
    <property type="entry name" value="PEPTIDYL-LYSINE N-ACETYLTRANSFERASE YJAB"/>
    <property type="match status" value="1"/>
</dbReference>
<organism evidence="4 5">
    <name type="scientific">Paenibacillus phytohabitans</name>
    <dbReference type="NCBI Taxonomy" id="2654978"/>
    <lineage>
        <taxon>Bacteria</taxon>
        <taxon>Bacillati</taxon>
        <taxon>Bacillota</taxon>
        <taxon>Bacilli</taxon>
        <taxon>Bacillales</taxon>
        <taxon>Paenibacillaceae</taxon>
        <taxon>Paenibacillus</taxon>
    </lineage>
</organism>
<accession>A0ABX1YKQ3</accession>
<dbReference type="RefSeq" id="WP_171719097.1">
    <property type="nucleotide sequence ID" value="NZ_WHOB01000067.1"/>
</dbReference>
<keyword evidence="2" id="KW-0012">Acyltransferase</keyword>
<keyword evidence="1" id="KW-0808">Transferase</keyword>
<dbReference type="PROSITE" id="PS51186">
    <property type="entry name" value="GNAT"/>
    <property type="match status" value="1"/>
</dbReference>
<keyword evidence="5" id="KW-1185">Reference proteome</keyword>
<reference evidence="4 5" key="1">
    <citation type="submission" date="2019-10" db="EMBL/GenBank/DDBJ databases">
        <title>Description of Paenibacillus terricola sp. nov.</title>
        <authorList>
            <person name="Carlier A."/>
            <person name="Qi S."/>
        </authorList>
    </citation>
    <scope>NUCLEOTIDE SEQUENCE [LARGE SCALE GENOMIC DNA]</scope>
    <source>
        <strain evidence="4 5">LMG 31459</strain>
    </source>
</reference>
<dbReference type="InterPro" id="IPR000182">
    <property type="entry name" value="GNAT_dom"/>
</dbReference>
<dbReference type="InterPro" id="IPR016181">
    <property type="entry name" value="Acyl_CoA_acyltransferase"/>
</dbReference>
<protein>
    <submittedName>
        <fullName evidence="4">GNAT family N-acetyltransferase</fullName>
    </submittedName>
</protein>
<evidence type="ECO:0000256" key="2">
    <source>
        <dbReference type="ARBA" id="ARBA00023315"/>
    </source>
</evidence>
<dbReference type="Pfam" id="PF13673">
    <property type="entry name" value="Acetyltransf_10"/>
    <property type="match status" value="1"/>
</dbReference>
<feature type="domain" description="N-acetyltransferase" evidence="3">
    <location>
        <begin position="5"/>
        <end position="143"/>
    </location>
</feature>
<dbReference type="EMBL" id="WHOB01000067">
    <property type="protein sequence ID" value="NOU81630.1"/>
    <property type="molecule type" value="Genomic_DNA"/>
</dbReference>
<gene>
    <name evidence="4" type="ORF">GC101_22470</name>
</gene>
<comment type="caution">
    <text evidence="4">The sequence shown here is derived from an EMBL/GenBank/DDBJ whole genome shotgun (WGS) entry which is preliminary data.</text>
</comment>
<dbReference type="CDD" id="cd04301">
    <property type="entry name" value="NAT_SF"/>
    <property type="match status" value="1"/>
</dbReference>
<name>A0ABX1YKQ3_9BACL</name>
<evidence type="ECO:0000313" key="5">
    <source>
        <dbReference type="Proteomes" id="UP000596857"/>
    </source>
</evidence>
<sequence>MNRIQKITDRDQNISQELLDIWESAVRATHLFLTEQDIEGLRPLVHQGIGHISHLLAYTGQEHVQEQKIEMLFVDPAVRGQGIGKQLVTYALHTLNVLYVDVNEQNPQALRFYEHLGFQVYDRSERDEQGQPWPILHMKLSQI</sequence>
<dbReference type="Proteomes" id="UP000596857">
    <property type="component" value="Unassembled WGS sequence"/>
</dbReference>
<proteinExistence type="predicted"/>
<evidence type="ECO:0000313" key="4">
    <source>
        <dbReference type="EMBL" id="NOU81630.1"/>
    </source>
</evidence>